<dbReference type="Proteomes" id="UP000233343">
    <property type="component" value="Unassembled WGS sequence"/>
</dbReference>
<evidence type="ECO:0000313" key="2">
    <source>
        <dbReference type="EMBL" id="PKG26724.1"/>
    </source>
</evidence>
<organism evidence="2 3">
    <name type="scientific">Cytobacillus horneckiae</name>
    <dbReference type="NCBI Taxonomy" id="549687"/>
    <lineage>
        <taxon>Bacteria</taxon>
        <taxon>Bacillati</taxon>
        <taxon>Bacillota</taxon>
        <taxon>Bacilli</taxon>
        <taxon>Bacillales</taxon>
        <taxon>Bacillaceae</taxon>
        <taxon>Cytobacillus</taxon>
    </lineage>
</organism>
<feature type="transmembrane region" description="Helical" evidence="1">
    <location>
        <begin position="7"/>
        <end position="26"/>
    </location>
</feature>
<accession>A0A2N0ZB49</accession>
<name>A0A2N0ZB49_9BACI</name>
<reference evidence="2 3" key="1">
    <citation type="journal article" date="2010" name="Int. J. Syst. Evol. Microbiol.">
        <title>Bacillus horneckiae sp. nov., isolated from a spacecraft-assembly clean room.</title>
        <authorList>
            <person name="Vaishampayan P."/>
            <person name="Probst A."/>
            <person name="Krishnamurthi S."/>
            <person name="Ghosh S."/>
            <person name="Osman S."/>
            <person name="McDowall A."/>
            <person name="Ruckmani A."/>
            <person name="Mayilraj S."/>
            <person name="Venkateswaran K."/>
        </authorList>
    </citation>
    <scope>NUCLEOTIDE SEQUENCE [LARGE SCALE GENOMIC DNA]</scope>
    <source>
        <strain evidence="3">1PO1SC</strain>
    </source>
</reference>
<keyword evidence="3" id="KW-1185">Reference proteome</keyword>
<dbReference type="AlphaFoldDB" id="A0A2N0ZB49"/>
<feature type="transmembrane region" description="Helical" evidence="1">
    <location>
        <begin position="38"/>
        <end position="57"/>
    </location>
</feature>
<dbReference type="EMBL" id="PISD01000059">
    <property type="protein sequence ID" value="PKG26724.1"/>
    <property type="molecule type" value="Genomic_DNA"/>
</dbReference>
<keyword evidence="1" id="KW-0472">Membrane</keyword>
<proteinExistence type="predicted"/>
<gene>
    <name evidence="2" type="ORF">CWS20_22345</name>
</gene>
<protein>
    <submittedName>
        <fullName evidence="2">Uncharacterized protein</fullName>
    </submittedName>
</protein>
<evidence type="ECO:0000313" key="3">
    <source>
        <dbReference type="Proteomes" id="UP000233343"/>
    </source>
</evidence>
<evidence type="ECO:0000256" key="1">
    <source>
        <dbReference type="SAM" id="Phobius"/>
    </source>
</evidence>
<sequence length="69" mass="8035">MDSPKKFLNFYGIFVVLSWGLMFIIYNKMYSTEETIQGMTFICIAAAIFLFLSIYITKVKLDKLLFFGV</sequence>
<keyword evidence="1" id="KW-0812">Transmembrane</keyword>
<dbReference type="RefSeq" id="WP_066196147.1">
    <property type="nucleotide sequence ID" value="NZ_JARMMB010000009.1"/>
</dbReference>
<keyword evidence="1" id="KW-1133">Transmembrane helix</keyword>
<comment type="caution">
    <text evidence="2">The sequence shown here is derived from an EMBL/GenBank/DDBJ whole genome shotgun (WGS) entry which is preliminary data.</text>
</comment>